<keyword evidence="1" id="KW-0472">Membrane</keyword>
<keyword evidence="3" id="KW-1185">Reference proteome</keyword>
<organism evidence="2 3">
    <name type="scientific">Streptomyces nigrescens</name>
    <dbReference type="NCBI Taxonomy" id="1920"/>
    <lineage>
        <taxon>Bacteria</taxon>
        <taxon>Bacillati</taxon>
        <taxon>Actinomycetota</taxon>
        <taxon>Actinomycetes</taxon>
        <taxon>Kitasatosporales</taxon>
        <taxon>Streptomycetaceae</taxon>
        <taxon>Streptomyces</taxon>
    </lineage>
</organism>
<protein>
    <recommendedName>
        <fullName evidence="4">Secreted protein</fullName>
    </recommendedName>
</protein>
<feature type="transmembrane region" description="Helical" evidence="1">
    <location>
        <begin position="6"/>
        <end position="29"/>
    </location>
</feature>
<feature type="transmembrane region" description="Helical" evidence="1">
    <location>
        <begin position="41"/>
        <end position="62"/>
    </location>
</feature>
<evidence type="ECO:0000313" key="3">
    <source>
        <dbReference type="Proteomes" id="UP001059597"/>
    </source>
</evidence>
<gene>
    <name evidence="2" type="ORF">HEK616_03250</name>
</gene>
<keyword evidence="1" id="KW-0812">Transmembrane</keyword>
<dbReference type="EMBL" id="AP026073">
    <property type="protein sequence ID" value="BDM66838.1"/>
    <property type="molecule type" value="Genomic_DNA"/>
</dbReference>
<sequence>MGLPLYVRLLLILAAVLAAIIVGMVAGLLARWEGARTPACIRGGSAAAGAALTLFLLVLTSLRALG</sequence>
<proteinExistence type="predicted"/>
<dbReference type="Proteomes" id="UP001059597">
    <property type="component" value="Chromosome"/>
</dbReference>
<evidence type="ECO:0000313" key="2">
    <source>
        <dbReference type="EMBL" id="BDM66838.1"/>
    </source>
</evidence>
<evidence type="ECO:0008006" key="4">
    <source>
        <dbReference type="Google" id="ProtNLM"/>
    </source>
</evidence>
<evidence type="ECO:0000256" key="1">
    <source>
        <dbReference type="SAM" id="Phobius"/>
    </source>
</evidence>
<name>A0ABN6QKX6_STRNI</name>
<accession>A0ABN6QKX6</accession>
<keyword evidence="1" id="KW-1133">Transmembrane helix</keyword>
<reference evidence="2" key="1">
    <citation type="submission" date="2022-06" db="EMBL/GenBank/DDBJ databases">
        <title>Complete genome sequence of Streptomyces nigrescens HEK616.</title>
        <authorList>
            <person name="Asamizu S."/>
            <person name="Onaka H."/>
        </authorList>
    </citation>
    <scope>NUCLEOTIDE SEQUENCE</scope>
    <source>
        <strain evidence="2">HEK616</strain>
    </source>
</reference>